<reference evidence="1 2" key="1">
    <citation type="journal article" date="2015" name="Antonie Van Leeuwenhoek">
        <title>Prauserella endophytica sp. nov., an endophytic actinobacterium isolated from Tamarix taklamakanensis.</title>
        <authorList>
            <person name="Liu J.M."/>
            <person name="Habden X."/>
            <person name="Guo L."/>
            <person name="Tuo L."/>
            <person name="Jiang Z.K."/>
            <person name="Liu S.W."/>
            <person name="Liu X.F."/>
            <person name="Chen L."/>
            <person name="Li R.F."/>
            <person name="Zhang Y.Q."/>
            <person name="Sun C.H."/>
        </authorList>
    </citation>
    <scope>NUCLEOTIDE SEQUENCE [LARGE SCALE GENOMIC DNA]</scope>
    <source>
        <strain evidence="1 2">CGMCC 4.7182</strain>
    </source>
</reference>
<sequence length="103" mass="11126">MTTSLPGRPAPTVHVEAASGVDPAFLDYALERTRALCARYPIDSLNVRMSRTRHPAMPAAVRTDATAVWHGRTVRTRAVGRCARSAVEAAVEGLDDGLRTAQR</sequence>
<evidence type="ECO:0000313" key="1">
    <source>
        <dbReference type="EMBL" id="TKG72906.1"/>
    </source>
</evidence>
<evidence type="ECO:0000313" key="2">
    <source>
        <dbReference type="Proteomes" id="UP000309992"/>
    </source>
</evidence>
<name>A0ABY2SB36_9PSEU</name>
<dbReference type="RefSeq" id="WP_137093863.1">
    <property type="nucleotide sequence ID" value="NZ_SWMS01000002.1"/>
</dbReference>
<organism evidence="1 2">
    <name type="scientific">Prauserella endophytica</name>
    <dbReference type="NCBI Taxonomy" id="1592324"/>
    <lineage>
        <taxon>Bacteria</taxon>
        <taxon>Bacillati</taxon>
        <taxon>Actinomycetota</taxon>
        <taxon>Actinomycetes</taxon>
        <taxon>Pseudonocardiales</taxon>
        <taxon>Pseudonocardiaceae</taxon>
        <taxon>Prauserella</taxon>
        <taxon>Prauserella coralliicola group</taxon>
    </lineage>
</organism>
<gene>
    <name evidence="1" type="ORF">FCN18_06725</name>
</gene>
<dbReference type="Proteomes" id="UP000309992">
    <property type="component" value="Unassembled WGS sequence"/>
</dbReference>
<keyword evidence="2" id="KW-1185">Reference proteome</keyword>
<accession>A0ABY2SB36</accession>
<protein>
    <submittedName>
        <fullName evidence="1">Uncharacterized protein</fullName>
    </submittedName>
</protein>
<dbReference type="EMBL" id="SWMS01000002">
    <property type="protein sequence ID" value="TKG72906.1"/>
    <property type="molecule type" value="Genomic_DNA"/>
</dbReference>
<comment type="caution">
    <text evidence="1">The sequence shown here is derived from an EMBL/GenBank/DDBJ whole genome shotgun (WGS) entry which is preliminary data.</text>
</comment>
<proteinExistence type="predicted"/>